<reference evidence="1" key="2">
    <citation type="journal article" date="2022" name="New Phytol.">
        <title>Evolutionary transition to the ectomycorrhizal habit in the genomes of a hyperdiverse lineage of mushroom-forming fungi.</title>
        <authorList>
            <person name="Looney B."/>
            <person name="Miyauchi S."/>
            <person name="Morin E."/>
            <person name="Drula E."/>
            <person name="Courty P.E."/>
            <person name="Kohler A."/>
            <person name="Kuo A."/>
            <person name="LaButti K."/>
            <person name="Pangilinan J."/>
            <person name="Lipzen A."/>
            <person name="Riley R."/>
            <person name="Andreopoulos W."/>
            <person name="He G."/>
            <person name="Johnson J."/>
            <person name="Nolan M."/>
            <person name="Tritt A."/>
            <person name="Barry K.W."/>
            <person name="Grigoriev I.V."/>
            <person name="Nagy L.G."/>
            <person name="Hibbett D."/>
            <person name="Henrissat B."/>
            <person name="Matheny P.B."/>
            <person name="Labbe J."/>
            <person name="Martin F.M."/>
        </authorList>
    </citation>
    <scope>NUCLEOTIDE SEQUENCE</scope>
    <source>
        <strain evidence="1">FP105234-sp</strain>
    </source>
</reference>
<gene>
    <name evidence="1" type="ORF">FA95DRAFT_865134</name>
</gene>
<dbReference type="EMBL" id="MU276190">
    <property type="protein sequence ID" value="KAI0040512.1"/>
    <property type="molecule type" value="Genomic_DNA"/>
</dbReference>
<organism evidence="1 2">
    <name type="scientific">Auriscalpium vulgare</name>
    <dbReference type="NCBI Taxonomy" id="40419"/>
    <lineage>
        <taxon>Eukaryota</taxon>
        <taxon>Fungi</taxon>
        <taxon>Dikarya</taxon>
        <taxon>Basidiomycota</taxon>
        <taxon>Agaricomycotina</taxon>
        <taxon>Agaricomycetes</taxon>
        <taxon>Russulales</taxon>
        <taxon>Auriscalpiaceae</taxon>
        <taxon>Auriscalpium</taxon>
    </lineage>
</organism>
<accession>A0ACB8R9D1</accession>
<reference evidence="1" key="1">
    <citation type="submission" date="2021-02" db="EMBL/GenBank/DDBJ databases">
        <authorList>
            <consortium name="DOE Joint Genome Institute"/>
            <person name="Ahrendt S."/>
            <person name="Looney B.P."/>
            <person name="Miyauchi S."/>
            <person name="Morin E."/>
            <person name="Drula E."/>
            <person name="Courty P.E."/>
            <person name="Chicoki N."/>
            <person name="Fauchery L."/>
            <person name="Kohler A."/>
            <person name="Kuo A."/>
            <person name="Labutti K."/>
            <person name="Pangilinan J."/>
            <person name="Lipzen A."/>
            <person name="Riley R."/>
            <person name="Andreopoulos W."/>
            <person name="He G."/>
            <person name="Johnson J."/>
            <person name="Barry K.W."/>
            <person name="Grigoriev I.V."/>
            <person name="Nagy L."/>
            <person name="Hibbett D."/>
            <person name="Henrissat B."/>
            <person name="Matheny P.B."/>
            <person name="Labbe J."/>
            <person name="Martin F."/>
        </authorList>
    </citation>
    <scope>NUCLEOTIDE SEQUENCE</scope>
    <source>
        <strain evidence="1">FP105234-sp</strain>
    </source>
</reference>
<evidence type="ECO:0000313" key="1">
    <source>
        <dbReference type="EMBL" id="KAI0040512.1"/>
    </source>
</evidence>
<dbReference type="Proteomes" id="UP000814033">
    <property type="component" value="Unassembled WGS sequence"/>
</dbReference>
<evidence type="ECO:0000313" key="2">
    <source>
        <dbReference type="Proteomes" id="UP000814033"/>
    </source>
</evidence>
<protein>
    <submittedName>
        <fullName evidence="1">Uncharacterized protein</fullName>
    </submittedName>
</protein>
<sequence length="214" mass="23811">MYDAFHSSSIFAPDALPQRFTPGAVRLCRRPARGRVRRARSTVQGKTVAQRQHGPHIGARTIPFSVLPCLSVYSILHALFDRRDCARTRAAQRGRPSPQQTEGTRQARNAYFSADEQTVASGALDIDRQAGRASVCRTGSRSAARRMVALRMSPSATRTLHRRREKPRWLALASHIRAAQTLIPGMDRRTTSCCAVPRVDRYGLKTSYRNISAA</sequence>
<comment type="caution">
    <text evidence="1">The sequence shown here is derived from an EMBL/GenBank/DDBJ whole genome shotgun (WGS) entry which is preliminary data.</text>
</comment>
<name>A0ACB8R9D1_9AGAM</name>
<keyword evidence="2" id="KW-1185">Reference proteome</keyword>
<proteinExistence type="predicted"/>